<dbReference type="RefSeq" id="WP_179445735.1">
    <property type="nucleotide sequence ID" value="NZ_JACBZS010000001.1"/>
</dbReference>
<dbReference type="EMBL" id="JACBZS010000001">
    <property type="protein sequence ID" value="NYI71982.1"/>
    <property type="molecule type" value="Genomic_DNA"/>
</dbReference>
<dbReference type="InterPro" id="IPR037185">
    <property type="entry name" value="EmrE-like"/>
</dbReference>
<comment type="caution">
    <text evidence="8">The sequence shown here is derived from an EMBL/GenBank/DDBJ whole genome shotgun (WGS) entry which is preliminary data.</text>
</comment>
<accession>A0A7Z0DAU9</accession>
<proteinExistence type="inferred from homology"/>
<feature type="transmembrane region" description="Helical" evidence="6">
    <location>
        <begin position="238"/>
        <end position="258"/>
    </location>
</feature>
<gene>
    <name evidence="8" type="ORF">GGQ54_002542</name>
</gene>
<dbReference type="InterPro" id="IPR050638">
    <property type="entry name" value="AA-Vitamin_Transporters"/>
</dbReference>
<dbReference type="InterPro" id="IPR000620">
    <property type="entry name" value="EamA_dom"/>
</dbReference>
<dbReference type="Proteomes" id="UP000527616">
    <property type="component" value="Unassembled WGS sequence"/>
</dbReference>
<evidence type="ECO:0000256" key="3">
    <source>
        <dbReference type="ARBA" id="ARBA00022692"/>
    </source>
</evidence>
<evidence type="ECO:0000256" key="5">
    <source>
        <dbReference type="ARBA" id="ARBA00023136"/>
    </source>
</evidence>
<protein>
    <submittedName>
        <fullName evidence="8">Drug/metabolite transporter (DMT)-like permease</fullName>
    </submittedName>
</protein>
<feature type="transmembrane region" description="Helical" evidence="6">
    <location>
        <begin position="118"/>
        <end position="138"/>
    </location>
</feature>
<feature type="transmembrane region" description="Helical" evidence="6">
    <location>
        <begin position="92"/>
        <end position="111"/>
    </location>
</feature>
<keyword evidence="5 6" id="KW-0472">Membrane</keyword>
<keyword evidence="9" id="KW-1185">Reference proteome</keyword>
<reference evidence="8 9" key="1">
    <citation type="submission" date="2020-07" db="EMBL/GenBank/DDBJ databases">
        <title>Sequencing the genomes of 1000 actinobacteria strains.</title>
        <authorList>
            <person name="Klenk H.-P."/>
        </authorList>
    </citation>
    <scope>NUCLEOTIDE SEQUENCE [LARGE SCALE GENOMIC DNA]</scope>
    <source>
        <strain evidence="8 9">DSM 103164</strain>
    </source>
</reference>
<dbReference type="Pfam" id="PF00892">
    <property type="entry name" value="EamA"/>
    <property type="match status" value="2"/>
</dbReference>
<keyword evidence="4 6" id="KW-1133">Transmembrane helix</keyword>
<organism evidence="8 9">
    <name type="scientific">Naumannella cuiyingiana</name>
    <dbReference type="NCBI Taxonomy" id="1347891"/>
    <lineage>
        <taxon>Bacteria</taxon>
        <taxon>Bacillati</taxon>
        <taxon>Actinomycetota</taxon>
        <taxon>Actinomycetes</taxon>
        <taxon>Propionibacteriales</taxon>
        <taxon>Propionibacteriaceae</taxon>
        <taxon>Naumannella</taxon>
    </lineage>
</organism>
<evidence type="ECO:0000256" key="6">
    <source>
        <dbReference type="SAM" id="Phobius"/>
    </source>
</evidence>
<feature type="transmembrane region" description="Helical" evidence="6">
    <location>
        <begin position="206"/>
        <end position="226"/>
    </location>
</feature>
<dbReference type="SUPFAM" id="SSF103481">
    <property type="entry name" value="Multidrug resistance efflux transporter EmrE"/>
    <property type="match status" value="2"/>
</dbReference>
<sequence>MRNVLGGALAMGIVGASTAVSHALIDAPLFTAQAIRYAGAALVLVVAARVLRVRVPRPRGRDWLWLIGVAAVGQVIFNVGIVRGVAHAEPSVLAVAVAGAPVIVAVVGPLLEGGRPRTAVLAAAGVVVAGSALVIGFGRTDLTGALLAGLVLACEAGFTLLAVPVIGRLGAWGVSLHAVWLAAVMFAAIALPVEGPAAVLALTGPAWASIAFLAVAVTAIAFVCWYSAVRGLGSDRAVLLAGVAPVAAALAGVAVVGIVPGPGVWAGMALVGAGLALGLRARPVMA</sequence>
<evidence type="ECO:0000256" key="1">
    <source>
        <dbReference type="ARBA" id="ARBA00004141"/>
    </source>
</evidence>
<evidence type="ECO:0000313" key="8">
    <source>
        <dbReference type="EMBL" id="NYI71982.1"/>
    </source>
</evidence>
<evidence type="ECO:0000256" key="4">
    <source>
        <dbReference type="ARBA" id="ARBA00022989"/>
    </source>
</evidence>
<evidence type="ECO:0000256" key="2">
    <source>
        <dbReference type="ARBA" id="ARBA00007362"/>
    </source>
</evidence>
<keyword evidence="3 6" id="KW-0812">Transmembrane</keyword>
<dbReference type="GO" id="GO:0016020">
    <property type="term" value="C:membrane"/>
    <property type="evidence" value="ECO:0007669"/>
    <property type="project" value="UniProtKB-SubCell"/>
</dbReference>
<feature type="domain" description="EamA" evidence="7">
    <location>
        <begin position="5"/>
        <end position="135"/>
    </location>
</feature>
<feature type="transmembrane region" description="Helical" evidence="6">
    <location>
        <begin position="144"/>
        <end position="166"/>
    </location>
</feature>
<dbReference type="PANTHER" id="PTHR32322">
    <property type="entry name" value="INNER MEMBRANE TRANSPORTER"/>
    <property type="match status" value="1"/>
</dbReference>
<evidence type="ECO:0000259" key="7">
    <source>
        <dbReference type="Pfam" id="PF00892"/>
    </source>
</evidence>
<dbReference type="AlphaFoldDB" id="A0A7Z0DAU9"/>
<feature type="domain" description="EamA" evidence="7">
    <location>
        <begin position="143"/>
        <end position="277"/>
    </location>
</feature>
<name>A0A7Z0DAU9_9ACTN</name>
<feature type="transmembrane region" description="Helical" evidence="6">
    <location>
        <begin position="33"/>
        <end position="51"/>
    </location>
</feature>
<feature type="transmembrane region" description="Helical" evidence="6">
    <location>
        <begin position="178"/>
        <end position="200"/>
    </location>
</feature>
<feature type="transmembrane region" description="Helical" evidence="6">
    <location>
        <begin position="63"/>
        <end position="86"/>
    </location>
</feature>
<comment type="similarity">
    <text evidence="2">Belongs to the EamA transporter family.</text>
</comment>
<evidence type="ECO:0000313" key="9">
    <source>
        <dbReference type="Proteomes" id="UP000527616"/>
    </source>
</evidence>
<feature type="transmembrane region" description="Helical" evidence="6">
    <location>
        <begin position="264"/>
        <end position="281"/>
    </location>
</feature>
<dbReference type="PANTHER" id="PTHR32322:SF2">
    <property type="entry name" value="EAMA DOMAIN-CONTAINING PROTEIN"/>
    <property type="match status" value="1"/>
</dbReference>
<comment type="subcellular location">
    <subcellularLocation>
        <location evidence="1">Membrane</location>
        <topology evidence="1">Multi-pass membrane protein</topology>
    </subcellularLocation>
</comment>